<dbReference type="OrthoDB" id="1164393at2"/>
<feature type="domain" description="Cip1-like core" evidence="3">
    <location>
        <begin position="88"/>
        <end position="317"/>
    </location>
</feature>
<evidence type="ECO:0000256" key="1">
    <source>
        <dbReference type="SAM" id="MobiDB-lite"/>
    </source>
</evidence>
<accession>A0A2L0FA44</accession>
<feature type="signal peptide" evidence="2">
    <location>
        <begin position="1"/>
        <end position="22"/>
    </location>
</feature>
<sequence length="326" mass="33814">MKMELRYCITLAGLIATFGVSAAACGDDDNGTESGSTTSGSGTTSGTGGGGTGTGTGGGGAGGGDGGGGGTPSSSLISDDFESYEAQGAPGTAWKVYTAMTGSAVTVDTAQAYSGTKSVKVTTPASTGDNNYKSAMIQFTGDALPVEGNVVRGRMMFFLESAPTTDVHWTFIDGSGVVPGSDYMGAEYAAVYRYGGQMALDDGNQMMANYDTPGYWSEPKTAPQTDCYHHAEGVVVPTGKWTCVEFSFDGPKNEMRLWLDGQEVSKLTMSGTGQGCVSEVENFTWSAPEFTSIGFGWESYQADDPRTMWIDDVVIGTEPIGCPPAQ</sequence>
<evidence type="ECO:0000313" key="4">
    <source>
        <dbReference type="EMBL" id="AUX48458.1"/>
    </source>
</evidence>
<evidence type="ECO:0000313" key="5">
    <source>
        <dbReference type="Proteomes" id="UP000238348"/>
    </source>
</evidence>
<reference evidence="4 5" key="1">
    <citation type="submission" date="2015-09" db="EMBL/GenBank/DDBJ databases">
        <title>Sorangium comparison.</title>
        <authorList>
            <person name="Zaburannyi N."/>
            <person name="Bunk B."/>
            <person name="Overmann J."/>
            <person name="Mueller R."/>
        </authorList>
    </citation>
    <scope>NUCLEOTIDE SEQUENCE [LARGE SCALE GENOMIC DNA]</scope>
    <source>
        <strain evidence="4 5">So ce26</strain>
    </source>
</reference>
<dbReference type="SUPFAM" id="SSF49899">
    <property type="entry name" value="Concanavalin A-like lectins/glucanases"/>
    <property type="match status" value="1"/>
</dbReference>
<evidence type="ECO:0000256" key="2">
    <source>
        <dbReference type="SAM" id="SignalP"/>
    </source>
</evidence>
<dbReference type="InterPro" id="IPR048955">
    <property type="entry name" value="Cip1-like_core"/>
</dbReference>
<proteinExistence type="predicted"/>
<dbReference type="InterPro" id="IPR013320">
    <property type="entry name" value="ConA-like_dom_sf"/>
</dbReference>
<feature type="chain" id="PRO_5014921066" description="Cip1-like core domain-containing protein" evidence="2">
    <location>
        <begin position="23"/>
        <end position="326"/>
    </location>
</feature>
<feature type="compositionally biased region" description="Gly residues" evidence="1">
    <location>
        <begin position="43"/>
        <end position="71"/>
    </location>
</feature>
<protein>
    <recommendedName>
        <fullName evidence="3">Cip1-like core domain-containing protein</fullName>
    </recommendedName>
</protein>
<evidence type="ECO:0000259" key="3">
    <source>
        <dbReference type="Pfam" id="PF21340"/>
    </source>
</evidence>
<keyword evidence="2" id="KW-0732">Signal</keyword>
<feature type="compositionally biased region" description="Low complexity" evidence="1">
    <location>
        <begin position="32"/>
        <end position="42"/>
    </location>
</feature>
<dbReference type="Pfam" id="PF21340">
    <property type="entry name" value="Polysacc_lyase-like"/>
    <property type="match status" value="1"/>
</dbReference>
<gene>
    <name evidence="4" type="ORF">SOCE26_099960</name>
</gene>
<name>A0A2L0FA44_SORCE</name>
<feature type="region of interest" description="Disordered" evidence="1">
    <location>
        <begin position="28"/>
        <end position="78"/>
    </location>
</feature>
<dbReference type="RefSeq" id="WP_159398006.1">
    <property type="nucleotide sequence ID" value="NZ_CP012673.1"/>
</dbReference>
<organism evidence="4 5">
    <name type="scientific">Sorangium cellulosum</name>
    <name type="common">Polyangium cellulosum</name>
    <dbReference type="NCBI Taxonomy" id="56"/>
    <lineage>
        <taxon>Bacteria</taxon>
        <taxon>Pseudomonadati</taxon>
        <taxon>Myxococcota</taxon>
        <taxon>Polyangia</taxon>
        <taxon>Polyangiales</taxon>
        <taxon>Polyangiaceae</taxon>
        <taxon>Sorangium</taxon>
    </lineage>
</organism>
<dbReference type="EMBL" id="CP012673">
    <property type="protein sequence ID" value="AUX48458.1"/>
    <property type="molecule type" value="Genomic_DNA"/>
</dbReference>
<dbReference type="Proteomes" id="UP000238348">
    <property type="component" value="Chromosome"/>
</dbReference>
<dbReference type="AlphaFoldDB" id="A0A2L0FA44"/>
<dbReference type="Gene3D" id="2.60.120.200">
    <property type="match status" value="1"/>
</dbReference>
<dbReference type="PROSITE" id="PS51257">
    <property type="entry name" value="PROKAR_LIPOPROTEIN"/>
    <property type="match status" value="1"/>
</dbReference>